<organism evidence="2 3">
    <name type="scientific">Methanospirillum stamsii</name>
    <dbReference type="NCBI Taxonomy" id="1277351"/>
    <lineage>
        <taxon>Archaea</taxon>
        <taxon>Methanobacteriati</taxon>
        <taxon>Methanobacteriota</taxon>
        <taxon>Stenosarchaea group</taxon>
        <taxon>Methanomicrobia</taxon>
        <taxon>Methanomicrobiales</taxon>
        <taxon>Methanospirillaceae</taxon>
        <taxon>Methanospirillum</taxon>
    </lineage>
</organism>
<dbReference type="Gene3D" id="3.40.50.1980">
    <property type="entry name" value="Nitrogenase molybdenum iron protein domain"/>
    <property type="match status" value="2"/>
</dbReference>
<comment type="caution">
    <text evidence="2">The sequence shown here is derived from an EMBL/GenBank/DDBJ whole genome shotgun (WGS) entry which is preliminary data.</text>
</comment>
<name>A0A2V2NGV8_9EURY</name>
<dbReference type="RefSeq" id="WP_109940782.1">
    <property type="nucleotide sequence ID" value="NZ_CP176366.1"/>
</dbReference>
<dbReference type="Pfam" id="PF01497">
    <property type="entry name" value="Peripla_BP_2"/>
    <property type="match status" value="1"/>
</dbReference>
<dbReference type="InterPro" id="IPR050902">
    <property type="entry name" value="ABC_Transporter_SBP"/>
</dbReference>
<dbReference type="OrthoDB" id="24039at2157"/>
<proteinExistence type="predicted"/>
<dbReference type="PROSITE" id="PS50983">
    <property type="entry name" value="FE_B12_PBP"/>
    <property type="match status" value="1"/>
</dbReference>
<evidence type="ECO:0000313" key="3">
    <source>
        <dbReference type="Proteomes" id="UP000245934"/>
    </source>
</evidence>
<sequence>MSKLFNAIIILTLILGVGIVSVSAEKVVTDSRGTSVTLPDQISQVITIGDGLLESVMYKFGVLDTLVGVGSNGLTTTSNYSFETTSGEKFAIDGGMNTIGALYPDIANLPVVAAYNSPPNYEIIAELKPDVVIIRAGDCTFYQSDESMKKTVERIESLGIPVVVTYGPNMKGRDNNNADVSAISDEIKILGQVFDKQTEAEELSGYLETQVNLIKERTKDIPEDQKTTVLLLGLSPETRKSGAAADAWGTDSVESFFVEEIANAKNAYNEPGQIVKLNAEQILALDPDVILLPTDWGFHPARELYEAPYYQMLQEMRAVKDKKVYSLPWLPSNCDKRLEYPIEMMIIAKAAYPDKFADINLGDWISDFYQNVYNVDEKGAETLLSAQWLDWTVNN</sequence>
<reference evidence="2 3" key="1">
    <citation type="submission" date="2018-05" db="EMBL/GenBank/DDBJ databases">
        <title>Draft genome of Methanospirillum stamsii Pt1.</title>
        <authorList>
            <person name="Dueholm M.S."/>
            <person name="Nielsen P.H."/>
            <person name="Bakmann L.F."/>
            <person name="Otzen D.E."/>
        </authorList>
    </citation>
    <scope>NUCLEOTIDE SEQUENCE [LARGE SCALE GENOMIC DNA]</scope>
    <source>
        <strain evidence="2 3">Pt1</strain>
    </source>
</reference>
<dbReference type="InterPro" id="IPR002491">
    <property type="entry name" value="ABC_transptr_periplasmic_BD"/>
</dbReference>
<dbReference type="EMBL" id="QGMZ01000017">
    <property type="protein sequence ID" value="PWR74563.1"/>
    <property type="molecule type" value="Genomic_DNA"/>
</dbReference>
<protein>
    <submittedName>
        <fullName evidence="2">Iron ABC transporter substrate-binding protein</fullName>
    </submittedName>
</protein>
<evidence type="ECO:0000259" key="1">
    <source>
        <dbReference type="PROSITE" id="PS50983"/>
    </source>
</evidence>
<dbReference type="GeneID" id="97607931"/>
<dbReference type="AlphaFoldDB" id="A0A2V2NGV8"/>
<keyword evidence="3" id="KW-1185">Reference proteome</keyword>
<dbReference type="Proteomes" id="UP000245934">
    <property type="component" value="Unassembled WGS sequence"/>
</dbReference>
<dbReference type="PANTHER" id="PTHR30535:SF34">
    <property type="entry name" value="MOLYBDATE-BINDING PROTEIN MOLA"/>
    <property type="match status" value="1"/>
</dbReference>
<feature type="domain" description="Fe/B12 periplasmic-binding" evidence="1">
    <location>
        <begin position="45"/>
        <end position="355"/>
    </location>
</feature>
<dbReference type="PANTHER" id="PTHR30535">
    <property type="entry name" value="VITAMIN B12-BINDING PROTEIN"/>
    <property type="match status" value="1"/>
</dbReference>
<accession>A0A2V2NGV8</accession>
<evidence type="ECO:0000313" key="2">
    <source>
        <dbReference type="EMBL" id="PWR74563.1"/>
    </source>
</evidence>
<dbReference type="SUPFAM" id="SSF53807">
    <property type="entry name" value="Helical backbone' metal receptor"/>
    <property type="match status" value="1"/>
</dbReference>
<gene>
    <name evidence="2" type="ORF">DLD82_08950</name>
</gene>